<accession>A0A9J6ZSF9</accession>
<dbReference type="Proteomes" id="UP001056426">
    <property type="component" value="Chromosome"/>
</dbReference>
<organism evidence="4 5">
    <name type="scientific">Xiashengella succiniciproducens</name>
    <dbReference type="NCBI Taxonomy" id="2949635"/>
    <lineage>
        <taxon>Bacteria</taxon>
        <taxon>Pseudomonadati</taxon>
        <taxon>Bacteroidota</taxon>
        <taxon>Bacteroidia</taxon>
        <taxon>Marinilabiliales</taxon>
        <taxon>Marinilabiliaceae</taxon>
        <taxon>Xiashengella</taxon>
    </lineage>
</organism>
<name>A0A9J6ZSF9_9BACT</name>
<dbReference type="RefSeq" id="WP_250724913.1">
    <property type="nucleotide sequence ID" value="NZ_CP098400.1"/>
</dbReference>
<dbReference type="NCBIfam" id="TIGR00621">
    <property type="entry name" value="ssb"/>
    <property type="match status" value="1"/>
</dbReference>
<dbReference type="PANTHER" id="PTHR10302">
    <property type="entry name" value="SINGLE-STRANDED DNA-BINDING PROTEIN"/>
    <property type="match status" value="1"/>
</dbReference>
<dbReference type="Pfam" id="PF00436">
    <property type="entry name" value="SSB"/>
    <property type="match status" value="1"/>
</dbReference>
<evidence type="ECO:0000313" key="4">
    <source>
        <dbReference type="EMBL" id="URW80589.1"/>
    </source>
</evidence>
<dbReference type="InterPro" id="IPR000424">
    <property type="entry name" value="Primosome_PriB/ssb"/>
</dbReference>
<evidence type="ECO:0000256" key="2">
    <source>
        <dbReference type="PIRNR" id="PIRNR002070"/>
    </source>
</evidence>
<reference evidence="4" key="1">
    <citation type="submission" date="2022-05" db="EMBL/GenBank/DDBJ databases">
        <authorList>
            <person name="Sun X."/>
        </authorList>
    </citation>
    <scope>NUCLEOTIDE SEQUENCE</scope>
    <source>
        <strain evidence="4">Ai-910</strain>
    </source>
</reference>
<dbReference type="GO" id="GO:0006260">
    <property type="term" value="P:DNA replication"/>
    <property type="evidence" value="ECO:0007669"/>
    <property type="project" value="InterPro"/>
</dbReference>
<dbReference type="SUPFAM" id="SSF50249">
    <property type="entry name" value="Nucleic acid-binding proteins"/>
    <property type="match status" value="1"/>
</dbReference>
<dbReference type="GO" id="GO:0003697">
    <property type="term" value="F:single-stranded DNA binding"/>
    <property type="evidence" value="ECO:0007669"/>
    <property type="project" value="InterPro"/>
</dbReference>
<dbReference type="CDD" id="cd04496">
    <property type="entry name" value="SSB_OBF"/>
    <property type="match status" value="1"/>
</dbReference>
<evidence type="ECO:0000313" key="5">
    <source>
        <dbReference type="Proteomes" id="UP001056426"/>
    </source>
</evidence>
<sequence>MFKLILTGVLGNDAEVKEVNENIVINFNVAVSLDYKDKEGAKVEKTEWVRATMWRDPNSKIVEYLKKGKRVLIEGVPEAEAYKSKEGELRSVLSVKVRELEFVN</sequence>
<keyword evidence="1 2" id="KW-0238">DNA-binding</keyword>
<dbReference type="AlphaFoldDB" id="A0A9J6ZSF9"/>
<gene>
    <name evidence="4" type="primary">ssb</name>
    <name evidence="4" type="ORF">M9189_04395</name>
</gene>
<evidence type="ECO:0000256" key="3">
    <source>
        <dbReference type="RuleBase" id="RU000524"/>
    </source>
</evidence>
<dbReference type="GO" id="GO:0009295">
    <property type="term" value="C:nucleoid"/>
    <property type="evidence" value="ECO:0007669"/>
    <property type="project" value="TreeGrafter"/>
</dbReference>
<dbReference type="KEGG" id="alkq:M9189_04395"/>
<dbReference type="PIRSF" id="PIRSF002070">
    <property type="entry name" value="SSB"/>
    <property type="match status" value="1"/>
</dbReference>
<dbReference type="InterPro" id="IPR012340">
    <property type="entry name" value="NA-bd_OB-fold"/>
</dbReference>
<keyword evidence="5" id="KW-1185">Reference proteome</keyword>
<dbReference type="PROSITE" id="PS50935">
    <property type="entry name" value="SSB"/>
    <property type="match status" value="1"/>
</dbReference>
<dbReference type="InterPro" id="IPR011344">
    <property type="entry name" value="ssDNA-bd"/>
</dbReference>
<evidence type="ECO:0000256" key="1">
    <source>
        <dbReference type="ARBA" id="ARBA00023125"/>
    </source>
</evidence>
<reference evidence="4" key="2">
    <citation type="submission" date="2022-06" db="EMBL/GenBank/DDBJ databases">
        <title>Xiashengella guii gen. nov. sp. nov., a bacterium isolated form anaerobic digestion tank.</title>
        <authorList>
            <person name="Huang H."/>
        </authorList>
    </citation>
    <scope>NUCLEOTIDE SEQUENCE</scope>
    <source>
        <strain evidence="4">Ai-910</strain>
    </source>
</reference>
<proteinExistence type="predicted"/>
<dbReference type="Gene3D" id="2.40.50.140">
    <property type="entry name" value="Nucleic acid-binding proteins"/>
    <property type="match status" value="1"/>
</dbReference>
<dbReference type="EMBL" id="CP098400">
    <property type="protein sequence ID" value="URW80589.1"/>
    <property type="molecule type" value="Genomic_DNA"/>
</dbReference>
<dbReference type="PANTHER" id="PTHR10302:SF27">
    <property type="entry name" value="SINGLE-STRANDED DNA-BINDING PROTEIN"/>
    <property type="match status" value="1"/>
</dbReference>
<protein>
    <recommendedName>
        <fullName evidence="2 3">Single-stranded DNA-binding protein</fullName>
    </recommendedName>
</protein>